<gene>
    <name evidence="2" type="ORF">NECHADRAFT_102310</name>
</gene>
<dbReference type="KEGG" id="nhe:NECHADRAFT_102310"/>
<reference evidence="2 3" key="1">
    <citation type="journal article" date="2009" name="PLoS Genet.">
        <title>The genome of Nectria haematococca: contribution of supernumerary chromosomes to gene expansion.</title>
        <authorList>
            <person name="Coleman J.J."/>
            <person name="Rounsley S.D."/>
            <person name="Rodriguez-Carres M."/>
            <person name="Kuo A."/>
            <person name="Wasmann C.C."/>
            <person name="Grimwood J."/>
            <person name="Schmutz J."/>
            <person name="Taga M."/>
            <person name="White G.J."/>
            <person name="Zhou S."/>
            <person name="Schwartz D.C."/>
            <person name="Freitag M."/>
            <person name="Ma L.J."/>
            <person name="Danchin E.G."/>
            <person name="Henrissat B."/>
            <person name="Coutinho P.M."/>
            <person name="Nelson D.R."/>
            <person name="Straney D."/>
            <person name="Napoli C.A."/>
            <person name="Barker B.M."/>
            <person name="Gribskov M."/>
            <person name="Rep M."/>
            <person name="Kroken S."/>
            <person name="Molnar I."/>
            <person name="Rensing C."/>
            <person name="Kennell J.C."/>
            <person name="Zamora J."/>
            <person name="Farman M.L."/>
            <person name="Selker E.U."/>
            <person name="Salamov A."/>
            <person name="Shapiro H."/>
            <person name="Pangilinan J."/>
            <person name="Lindquist E."/>
            <person name="Lamers C."/>
            <person name="Grigoriev I.V."/>
            <person name="Geiser D.M."/>
            <person name="Covert S.F."/>
            <person name="Temporini E."/>
            <person name="Vanetten H.D."/>
        </authorList>
    </citation>
    <scope>NUCLEOTIDE SEQUENCE [LARGE SCALE GENOMIC DNA]</scope>
    <source>
        <strain evidence="3">ATCC MYA-4622 / CBS 123669 / FGSC 9596 / NRRL 45880 / 77-13-4</strain>
    </source>
</reference>
<dbReference type="GeneID" id="9666746"/>
<evidence type="ECO:0000313" key="3">
    <source>
        <dbReference type="Proteomes" id="UP000005206"/>
    </source>
</evidence>
<evidence type="ECO:0000256" key="1">
    <source>
        <dbReference type="SAM" id="MobiDB-lite"/>
    </source>
</evidence>
<dbReference type="RefSeq" id="XP_003039224.1">
    <property type="nucleotide sequence ID" value="XM_003039178.1"/>
</dbReference>
<dbReference type="OMA" id="LNASWRM"/>
<keyword evidence="3" id="KW-1185">Reference proteome</keyword>
<dbReference type="VEuPathDB" id="FungiDB:NECHADRAFT_102310"/>
<dbReference type="Proteomes" id="UP000005206">
    <property type="component" value="Unassembled WGS sequence"/>
</dbReference>
<sequence length="396" mass="44375">MAVTLDKLVLAIHCQATGNSGGGKGLAGARFVLVCRLRVWDWLVWVPLSRPVGSVSCCESYLGRWESHQRLLLRMSFVLVLAPFGYNTLWLPLFGSDLLTVPNVTTLLLHIPPETIAELTVGCPNELHQIVREQLGPRTTCLSFRLHQPPQLVVPKGPLAPRRQREHGDKLDSLKLLSQATSLDIYFDHGILQDATARTVCDLAASPRARSVAQYANLDSLYAGKGGVVLAAESPPSPPTAFPPAYNELCGTTPPPPPHQDHPSPARSSRKRRRKSPDPFDVESICPRAVKDMFSLYKKDLQEMLGEIKNDILDHVDRRLNEIHRLSDTYNREEIDELVQEVRNDGEDYTDSKINDRVLDIKAELKEYAEDQLRDTEERVLKRLKSASWALKTGDE</sequence>
<dbReference type="OrthoDB" id="47007at2759"/>
<organism evidence="2 3">
    <name type="scientific">Fusarium vanettenii (strain ATCC MYA-4622 / CBS 123669 / FGSC 9596 / NRRL 45880 / 77-13-4)</name>
    <name type="common">Fusarium solani subsp. pisi</name>
    <dbReference type="NCBI Taxonomy" id="660122"/>
    <lineage>
        <taxon>Eukaryota</taxon>
        <taxon>Fungi</taxon>
        <taxon>Dikarya</taxon>
        <taxon>Ascomycota</taxon>
        <taxon>Pezizomycotina</taxon>
        <taxon>Sordariomycetes</taxon>
        <taxon>Hypocreomycetidae</taxon>
        <taxon>Hypocreales</taxon>
        <taxon>Nectriaceae</taxon>
        <taxon>Fusarium</taxon>
        <taxon>Fusarium solani species complex</taxon>
        <taxon>Fusarium vanettenii</taxon>
    </lineage>
</organism>
<dbReference type="eggNOG" id="ENOG502R9T1">
    <property type="taxonomic scope" value="Eukaryota"/>
</dbReference>
<dbReference type="AlphaFoldDB" id="C7ZR45"/>
<protein>
    <submittedName>
        <fullName evidence="2">Uncharacterized protein</fullName>
    </submittedName>
</protein>
<dbReference type="HOGENOM" id="CLU_696553_0_0_1"/>
<dbReference type="InParanoid" id="C7ZR45"/>
<proteinExistence type="predicted"/>
<accession>C7ZR45</accession>
<dbReference type="EMBL" id="GG699031">
    <property type="protein sequence ID" value="EEU33511.1"/>
    <property type="molecule type" value="Genomic_DNA"/>
</dbReference>
<feature type="region of interest" description="Disordered" evidence="1">
    <location>
        <begin position="233"/>
        <end position="283"/>
    </location>
</feature>
<evidence type="ECO:0000313" key="2">
    <source>
        <dbReference type="EMBL" id="EEU33511.1"/>
    </source>
</evidence>
<name>C7ZR45_FUSV7</name>